<dbReference type="GO" id="GO:0000811">
    <property type="term" value="C:GINS complex"/>
    <property type="evidence" value="ECO:0007669"/>
    <property type="project" value="UniProtKB-UniRule"/>
</dbReference>
<comment type="subunit">
    <text evidence="3">Component of the GINS complex which is a heterotetramer of SLD5, PSF1, PSF2 and PSF3.</text>
</comment>
<dbReference type="EMBL" id="CP034459">
    <property type="protein sequence ID" value="QBM89693.1"/>
    <property type="molecule type" value="Genomic_DNA"/>
</dbReference>
<dbReference type="InterPro" id="IPR036224">
    <property type="entry name" value="GINS_bundle-like_dom_sf"/>
</dbReference>
<reference evidence="11" key="1">
    <citation type="submission" date="2019-03" db="EMBL/GenBank/DDBJ databases">
        <title>Snf2 controls pulcherriminic acid biosynthesis and connects pigmentation and antifungal activity of the yeast Metschnikowia pulcherrima.</title>
        <authorList>
            <person name="Gore-Lloyd D."/>
            <person name="Sumann I."/>
            <person name="Brachmann A.O."/>
            <person name="Schneeberger K."/>
            <person name="Ortiz-Merino R.A."/>
            <person name="Moreno-Beltran M."/>
            <person name="Schlaefli M."/>
            <person name="Kirner P."/>
            <person name="Santos Kron A."/>
            <person name="Wolfe K.H."/>
            <person name="Piel J."/>
            <person name="Ahrens C.H."/>
            <person name="Henk D."/>
            <person name="Freimoser F.M."/>
        </authorList>
    </citation>
    <scope>NUCLEOTIDE SEQUENCE [LARGE SCALE GENOMIC DNA]</scope>
    <source>
        <strain evidence="11">APC 1.2</strain>
    </source>
</reference>
<dbReference type="CDD" id="cd11710">
    <property type="entry name" value="GINS_A_psf1"/>
    <property type="match status" value="1"/>
</dbReference>
<evidence type="ECO:0000256" key="7">
    <source>
        <dbReference type="RuleBase" id="RU368085"/>
    </source>
</evidence>
<comment type="similarity">
    <text evidence="2 7">Belongs to the GINS1/PSF1 family.</text>
</comment>
<evidence type="ECO:0000259" key="8">
    <source>
        <dbReference type="Pfam" id="PF05916"/>
    </source>
</evidence>
<name>A0A4V1AEM1_9ASCO</name>
<dbReference type="STRING" id="2163413.A0A4V1AEM1"/>
<dbReference type="SUPFAM" id="SSF158573">
    <property type="entry name" value="GINS helical bundle-like"/>
    <property type="match status" value="1"/>
</dbReference>
<dbReference type="InterPro" id="IPR056783">
    <property type="entry name" value="PSF1_C"/>
</dbReference>
<feature type="domain" description="DNA replication complex GINS protein PSF1 C-terminal" evidence="9">
    <location>
        <begin position="173"/>
        <end position="221"/>
    </location>
</feature>
<evidence type="ECO:0000256" key="4">
    <source>
        <dbReference type="ARBA" id="ARBA00015143"/>
    </source>
</evidence>
<feature type="domain" description="GINS subunit" evidence="8">
    <location>
        <begin position="48"/>
        <end position="158"/>
    </location>
</feature>
<dbReference type="PANTHER" id="PTHR12914">
    <property type="entry name" value="PARTNER OF SLD5"/>
    <property type="match status" value="1"/>
</dbReference>
<dbReference type="Pfam" id="PF24997">
    <property type="entry name" value="PSF1_C"/>
    <property type="match status" value="1"/>
</dbReference>
<proteinExistence type="inferred from homology"/>
<dbReference type="InterPro" id="IPR021151">
    <property type="entry name" value="GINS_A"/>
</dbReference>
<evidence type="ECO:0000256" key="1">
    <source>
        <dbReference type="ARBA" id="ARBA00004123"/>
    </source>
</evidence>
<keyword evidence="11" id="KW-1185">Reference proteome</keyword>
<dbReference type="CDD" id="cd21696">
    <property type="entry name" value="GINS_B_Psf1"/>
    <property type="match status" value="1"/>
</dbReference>
<gene>
    <name evidence="10" type="primary">MPUL0D07740</name>
    <name evidence="10" type="ORF">METSCH_D07740</name>
</gene>
<evidence type="ECO:0000256" key="3">
    <source>
        <dbReference type="ARBA" id="ARBA00011352"/>
    </source>
</evidence>
<evidence type="ECO:0000259" key="9">
    <source>
        <dbReference type="Pfam" id="PF24997"/>
    </source>
</evidence>
<comment type="subcellular location">
    <subcellularLocation>
        <location evidence="1 7">Nucleus</location>
    </subcellularLocation>
</comment>
<accession>A0A4V1AEM1</accession>
<dbReference type="Proteomes" id="UP000292447">
    <property type="component" value="Chromosome IV"/>
</dbReference>
<dbReference type="GO" id="GO:1902983">
    <property type="term" value="P:DNA strand elongation involved in mitotic DNA replication"/>
    <property type="evidence" value="ECO:0007669"/>
    <property type="project" value="TreeGrafter"/>
</dbReference>
<evidence type="ECO:0000256" key="6">
    <source>
        <dbReference type="ARBA" id="ARBA00023242"/>
    </source>
</evidence>
<dbReference type="Gene3D" id="1.20.58.1030">
    <property type="match status" value="1"/>
</dbReference>
<comment type="function">
    <text evidence="7">Required for correct functioning of the GINS complex, a complex that plays an essential role in the initiation of DNA replication, and progression of DNA replication forks. GINS complex seems to bind preferentially to single-stranded DNA.</text>
</comment>
<evidence type="ECO:0000313" key="11">
    <source>
        <dbReference type="Proteomes" id="UP000292447"/>
    </source>
</evidence>
<keyword evidence="5 7" id="KW-0235">DNA replication</keyword>
<protein>
    <recommendedName>
        <fullName evidence="4 7">DNA replication complex GINS protein PSF1</fullName>
    </recommendedName>
</protein>
<evidence type="ECO:0000256" key="5">
    <source>
        <dbReference type="ARBA" id="ARBA00022705"/>
    </source>
</evidence>
<dbReference type="InterPro" id="IPR005339">
    <property type="entry name" value="GINS_Psf1"/>
</dbReference>
<dbReference type="PANTHER" id="PTHR12914:SF2">
    <property type="entry name" value="DNA REPLICATION COMPLEX GINS PROTEIN PSF1"/>
    <property type="match status" value="1"/>
</dbReference>
<evidence type="ECO:0000313" key="10">
    <source>
        <dbReference type="EMBL" id="QBM89693.1"/>
    </source>
</evidence>
<evidence type="ECO:0000256" key="2">
    <source>
        <dbReference type="ARBA" id="ARBA00006677"/>
    </source>
</evidence>
<dbReference type="AlphaFoldDB" id="A0A4V1AEM1"/>
<sequence>MYGDLANKLIVEAKRTSNLTELPLYEHTLVKNIIQETSDLHKDVEFLNEQQALQTEMGSDARRINQCQLFVTHLCLRRNKRCMLAYEKLRASKIDEFLWLNVDPVLSDSGDTSQTAGLGADEERARSGTRKLAVENLSHHEQEYLKKYQDLLLTFKSAYADIDISGDFEPPRDIFIDVRVLKNGGEVQTEYGVFNLIKNSQFYVRKSDVDRLIQQGFLEEI</sequence>
<keyword evidence="6 7" id="KW-0539">Nucleus</keyword>
<organism evidence="10 11">
    <name type="scientific">Metschnikowia aff. pulcherrima</name>
    <dbReference type="NCBI Taxonomy" id="2163413"/>
    <lineage>
        <taxon>Eukaryota</taxon>
        <taxon>Fungi</taxon>
        <taxon>Dikarya</taxon>
        <taxon>Ascomycota</taxon>
        <taxon>Saccharomycotina</taxon>
        <taxon>Pichiomycetes</taxon>
        <taxon>Metschnikowiaceae</taxon>
        <taxon>Metschnikowia</taxon>
    </lineage>
</organism>
<dbReference type="Pfam" id="PF05916">
    <property type="entry name" value="Sld5"/>
    <property type="match status" value="1"/>
</dbReference>